<keyword evidence="1" id="KW-0472">Membrane</keyword>
<dbReference type="KEGG" id="dcr:108207593"/>
<dbReference type="InterPro" id="IPR007658">
    <property type="entry name" value="DUF594"/>
</dbReference>
<evidence type="ECO:0000313" key="4">
    <source>
        <dbReference type="EMBL" id="WOG88125.1"/>
    </source>
</evidence>
<dbReference type="EMBL" id="LNRQ01000002">
    <property type="protein sequence ID" value="KZN05694.1"/>
    <property type="molecule type" value="Genomic_DNA"/>
</dbReference>
<feature type="transmembrane region" description="Helical" evidence="1">
    <location>
        <begin position="51"/>
        <end position="72"/>
    </location>
</feature>
<dbReference type="InterPro" id="IPR025315">
    <property type="entry name" value="DUF4220"/>
</dbReference>
<keyword evidence="5" id="KW-1185">Reference proteome</keyword>
<keyword evidence="1" id="KW-1133">Transmembrane helix</keyword>
<keyword evidence="1" id="KW-0812">Transmembrane</keyword>
<dbReference type="OrthoDB" id="1689146at2759"/>
<accession>A0A166DUE8</accession>
<name>A0A166DUE8_DAUCS</name>
<feature type="transmembrane region" description="Helical" evidence="1">
    <location>
        <begin position="329"/>
        <end position="349"/>
    </location>
</feature>
<proteinExistence type="predicted"/>
<evidence type="ECO:0000313" key="3">
    <source>
        <dbReference type="EMBL" id="KZN05694.1"/>
    </source>
</evidence>
<dbReference type="Proteomes" id="UP000077755">
    <property type="component" value="Chromosome 2"/>
</dbReference>
<dbReference type="PANTHER" id="PTHR31325">
    <property type="entry name" value="OS01G0798800 PROTEIN-RELATED"/>
    <property type="match status" value="1"/>
</dbReference>
<gene>
    <name evidence="3" type="ORF">DCAR_006531</name>
    <name evidence="4" type="ORF">DCAR_0207359</name>
</gene>
<reference evidence="3" key="1">
    <citation type="journal article" date="2016" name="Nat. Genet.">
        <title>A high-quality carrot genome assembly provides new insights into carotenoid accumulation and asterid genome evolution.</title>
        <authorList>
            <person name="Iorizzo M."/>
            <person name="Ellison S."/>
            <person name="Senalik D."/>
            <person name="Zeng P."/>
            <person name="Satapoomin P."/>
            <person name="Huang J."/>
            <person name="Bowman M."/>
            <person name="Iovene M."/>
            <person name="Sanseverino W."/>
            <person name="Cavagnaro P."/>
            <person name="Yildiz M."/>
            <person name="Macko-Podgorni A."/>
            <person name="Moranska E."/>
            <person name="Grzebelus E."/>
            <person name="Grzebelus D."/>
            <person name="Ashrafi H."/>
            <person name="Zheng Z."/>
            <person name="Cheng S."/>
            <person name="Spooner D."/>
            <person name="Van Deynze A."/>
            <person name="Simon P."/>
        </authorList>
    </citation>
    <scope>NUCLEOTIDE SEQUENCE [LARGE SCALE GENOMIC DNA]</scope>
    <source>
        <tissue evidence="3">Leaf</tissue>
    </source>
</reference>
<evidence type="ECO:0000256" key="1">
    <source>
        <dbReference type="SAM" id="Phobius"/>
    </source>
</evidence>
<reference evidence="4" key="2">
    <citation type="submission" date="2022-03" db="EMBL/GenBank/DDBJ databases">
        <title>Draft title - Genomic analysis of global carrot germplasm unveils the trajectory of domestication and the origin of high carotenoid orange carrot.</title>
        <authorList>
            <person name="Iorizzo M."/>
            <person name="Ellison S."/>
            <person name="Senalik D."/>
            <person name="Macko-Podgorni A."/>
            <person name="Grzebelus D."/>
            <person name="Bostan H."/>
            <person name="Rolling W."/>
            <person name="Curaba J."/>
            <person name="Simon P."/>
        </authorList>
    </citation>
    <scope>NUCLEOTIDE SEQUENCE</scope>
    <source>
        <tissue evidence="4">Leaf</tissue>
    </source>
</reference>
<dbReference type="EMBL" id="CP093344">
    <property type="protein sequence ID" value="WOG88125.1"/>
    <property type="molecule type" value="Genomic_DNA"/>
</dbReference>
<protein>
    <recommendedName>
        <fullName evidence="2">DUF4220 domain-containing protein</fullName>
    </recommendedName>
</protein>
<evidence type="ECO:0000259" key="2">
    <source>
        <dbReference type="Pfam" id="PF13968"/>
    </source>
</evidence>
<feature type="transmembrane region" description="Helical" evidence="1">
    <location>
        <begin position="300"/>
        <end position="317"/>
    </location>
</feature>
<dbReference type="Pfam" id="PF13968">
    <property type="entry name" value="DUF4220"/>
    <property type="match status" value="1"/>
</dbReference>
<feature type="domain" description="DUF4220" evidence="2">
    <location>
        <begin position="54"/>
        <end position="389"/>
    </location>
</feature>
<organism evidence="3">
    <name type="scientific">Daucus carota subsp. sativus</name>
    <name type="common">Carrot</name>
    <dbReference type="NCBI Taxonomy" id="79200"/>
    <lineage>
        <taxon>Eukaryota</taxon>
        <taxon>Viridiplantae</taxon>
        <taxon>Streptophyta</taxon>
        <taxon>Embryophyta</taxon>
        <taxon>Tracheophyta</taxon>
        <taxon>Spermatophyta</taxon>
        <taxon>Magnoliopsida</taxon>
        <taxon>eudicotyledons</taxon>
        <taxon>Gunneridae</taxon>
        <taxon>Pentapetalae</taxon>
        <taxon>asterids</taxon>
        <taxon>campanulids</taxon>
        <taxon>Apiales</taxon>
        <taxon>Apiaceae</taxon>
        <taxon>Apioideae</taxon>
        <taxon>Scandiceae</taxon>
        <taxon>Daucinae</taxon>
        <taxon>Daucus</taxon>
        <taxon>Daucus sect. Daucus</taxon>
    </lineage>
</organism>
<evidence type="ECO:0000313" key="5">
    <source>
        <dbReference type="Proteomes" id="UP000077755"/>
    </source>
</evidence>
<sequence length="713" mass="82215">MKGVNVLSTELNQYILKEWELRFSVLLSLLIQIFLIVTGTLRRSSQRWIDILLWLAYLLADIVAVFGLGLIVSKQSLYAIYCIEGQHYAQQRSACYQDCVHVYWAPFLLVHLGGPDFITSFSPEDNALWRRHLFYLASQCITVAYCFYQSHQFSQQLRIPAMLMFLCGLIKCSERICALYYASANSFRRSLLSLPDLDAYDLLKKDITARPRLQHLENMNSSLSHLEVLQYAFVYFNTFKRLVADLILGIHDRNLSRGFFLVTSYKDAFRIVEVELNYIYDVLFTKLPVLHHKFGYCSRTLSFVAVVASFALFHFVVKKEKIFGLDQVITYVLLIGAIALDVIQFFMLLTCNCTVVKILPLSNANANSKPWKLMFGEWILFVNRTRNTFLDWLLGIFRRRECDTFTNSRCAESLSTINLISFCLNRGSKGRRQFHNYFGLANFLNGIWHVKPRLLTHDMTSFIFDELKVKSMVANSLETAERICSSKGEWVLQEIEGHDAFLPFVSNYNYAETVLLWHISTELCCNGSQDQVTYYAQRDIAKNLSDYMLYLLVMKPDMVSSVSSAGNKMFLDTCIEVGKLFDIKLPELKKRMSGFFGRESKKEKEALHIKACETIFCINRDVKPVLLQKEDRYKLLLFDASVLAKELKLLPLEQKWLTISKLWVELLSYAATHIRSSAHVQNLSKGGELITVVWLLMAHFGLGDQFEISCVDI</sequence>
<feature type="transmembrane region" description="Helical" evidence="1">
    <location>
        <begin position="21"/>
        <end position="39"/>
    </location>
</feature>
<dbReference type="AlphaFoldDB" id="A0A166DUE8"/>
<dbReference type="STRING" id="79200.A0A166DUE8"/>
<dbReference type="Pfam" id="PF04578">
    <property type="entry name" value="DUF594"/>
    <property type="match status" value="1"/>
</dbReference>
<dbReference type="Gramene" id="KZN05694">
    <property type="protein sequence ID" value="KZN05694"/>
    <property type="gene ID" value="DCAR_006531"/>
</dbReference>